<dbReference type="OMA" id="CIDTACN"/>
<dbReference type="STRING" id="283909.R7UKA4"/>
<evidence type="ECO:0000256" key="1">
    <source>
        <dbReference type="ARBA" id="ARBA00004123"/>
    </source>
</evidence>
<dbReference type="Gene3D" id="1.10.472.10">
    <property type="entry name" value="Cyclin-like"/>
    <property type="match status" value="1"/>
</dbReference>
<gene>
    <name evidence="12" type="ORF">CAPTEDRAFT_78120</name>
</gene>
<dbReference type="GO" id="GO:0005634">
    <property type="term" value="C:nucleus"/>
    <property type="evidence" value="ECO:0007669"/>
    <property type="project" value="UniProtKB-SubCell"/>
</dbReference>
<dbReference type="InterPro" id="IPR000812">
    <property type="entry name" value="TFIIB"/>
</dbReference>
<dbReference type="GO" id="GO:0008270">
    <property type="term" value="F:zinc ion binding"/>
    <property type="evidence" value="ECO:0007669"/>
    <property type="project" value="UniProtKB-KW"/>
</dbReference>
<evidence type="ECO:0000256" key="7">
    <source>
        <dbReference type="ARBA" id="ARBA00023015"/>
    </source>
</evidence>
<accession>R7UKA4</accession>
<dbReference type="OrthoDB" id="511529at2759"/>
<evidence type="ECO:0000256" key="10">
    <source>
        <dbReference type="PROSITE-ProRule" id="PRU00469"/>
    </source>
</evidence>
<feature type="non-terminal residue" evidence="12">
    <location>
        <position position="1"/>
    </location>
</feature>
<dbReference type="AlphaFoldDB" id="R7UKA4"/>
<keyword evidence="5 10" id="KW-0863">Zinc-finger</keyword>
<evidence type="ECO:0000256" key="3">
    <source>
        <dbReference type="ARBA" id="ARBA00022723"/>
    </source>
</evidence>
<dbReference type="GO" id="GO:0097550">
    <property type="term" value="C:transcription preinitiation complex"/>
    <property type="evidence" value="ECO:0007669"/>
    <property type="project" value="TreeGrafter"/>
</dbReference>
<keyword evidence="7" id="KW-0805">Transcription regulation</keyword>
<keyword evidence="6" id="KW-0862">Zinc</keyword>
<dbReference type="PRINTS" id="PR00685">
    <property type="entry name" value="TIFACTORIIB"/>
</dbReference>
<proteinExistence type="inferred from homology"/>
<dbReference type="GO" id="GO:0070897">
    <property type="term" value="P:transcription preinitiation complex assembly"/>
    <property type="evidence" value="ECO:0007669"/>
    <property type="project" value="InterPro"/>
</dbReference>
<dbReference type="InterPro" id="IPR036915">
    <property type="entry name" value="Cyclin-like_sf"/>
</dbReference>
<dbReference type="FunFam" id="2.20.25.10:FF:000012">
    <property type="entry name" value="Putative transcription factor IIIB 90 kDa subunit"/>
    <property type="match status" value="1"/>
</dbReference>
<comment type="similarity">
    <text evidence="2">Belongs to the TFIIB family.</text>
</comment>
<sequence length="144" mass="15406">VCTQCGCTDIDTDPARGDAVCTGCGSVLEDQIIVSEVQFQENSAGGASVVGQYVSAEGACGKSMNLGGGFHHGIGKESRQITYQNGKRRIQALGSQLKLNQHCIDTAYNFFKMAVNKRLTIGRRSNQVVAACLYIVCRTEGTPR</sequence>
<dbReference type="SUPFAM" id="SSF47954">
    <property type="entry name" value="Cyclin-like"/>
    <property type="match status" value="1"/>
</dbReference>
<dbReference type="EMBL" id="KB302535">
    <property type="protein sequence ID" value="ELU04238.1"/>
    <property type="molecule type" value="Genomic_DNA"/>
</dbReference>
<dbReference type="GO" id="GO:0017025">
    <property type="term" value="F:TBP-class protein binding"/>
    <property type="evidence" value="ECO:0007669"/>
    <property type="project" value="InterPro"/>
</dbReference>
<protein>
    <recommendedName>
        <fullName evidence="11">TFIIB-type domain-containing protein</fullName>
    </recommendedName>
</protein>
<dbReference type="EMBL" id="AMQN01008243">
    <property type="status" value="NOT_ANNOTATED_CDS"/>
    <property type="molecule type" value="Genomic_DNA"/>
</dbReference>
<evidence type="ECO:0000313" key="13">
    <source>
        <dbReference type="EnsemblMetazoa" id="CapteP78120"/>
    </source>
</evidence>
<dbReference type="GO" id="GO:0000995">
    <property type="term" value="F:RNA polymerase III general transcription initiation factor activity"/>
    <property type="evidence" value="ECO:0007669"/>
    <property type="project" value="TreeGrafter"/>
</dbReference>
<dbReference type="GO" id="GO:0001006">
    <property type="term" value="F:RNA polymerase III type 3 promoter sequence-specific DNA binding"/>
    <property type="evidence" value="ECO:0007669"/>
    <property type="project" value="TreeGrafter"/>
</dbReference>
<keyword evidence="9" id="KW-0539">Nucleus</keyword>
<dbReference type="SUPFAM" id="SSF57783">
    <property type="entry name" value="Zinc beta-ribbon"/>
    <property type="match status" value="1"/>
</dbReference>
<dbReference type="GO" id="GO:0000126">
    <property type="term" value="C:transcription factor TFIIIB complex"/>
    <property type="evidence" value="ECO:0007669"/>
    <property type="project" value="TreeGrafter"/>
</dbReference>
<dbReference type="CDD" id="cd20553">
    <property type="entry name" value="CYCLIN_TFIIIB90_rpt1"/>
    <property type="match status" value="1"/>
</dbReference>
<keyword evidence="3" id="KW-0479">Metal-binding</keyword>
<name>R7UKA4_CAPTE</name>
<evidence type="ECO:0000256" key="6">
    <source>
        <dbReference type="ARBA" id="ARBA00022833"/>
    </source>
</evidence>
<dbReference type="Proteomes" id="UP000014760">
    <property type="component" value="Unassembled WGS sequence"/>
</dbReference>
<keyword evidence="14" id="KW-1185">Reference proteome</keyword>
<dbReference type="Gene3D" id="2.20.25.10">
    <property type="match status" value="1"/>
</dbReference>
<dbReference type="InterPro" id="IPR013137">
    <property type="entry name" value="Znf_TFIIB"/>
</dbReference>
<evidence type="ECO:0000259" key="11">
    <source>
        <dbReference type="PROSITE" id="PS51134"/>
    </source>
</evidence>
<keyword evidence="8" id="KW-0804">Transcription</keyword>
<evidence type="ECO:0000313" key="14">
    <source>
        <dbReference type="Proteomes" id="UP000014760"/>
    </source>
</evidence>
<reference evidence="14" key="1">
    <citation type="submission" date="2012-12" db="EMBL/GenBank/DDBJ databases">
        <authorList>
            <person name="Hellsten U."/>
            <person name="Grimwood J."/>
            <person name="Chapman J.A."/>
            <person name="Shapiro H."/>
            <person name="Aerts A."/>
            <person name="Otillar R.P."/>
            <person name="Terry A.Y."/>
            <person name="Boore J.L."/>
            <person name="Simakov O."/>
            <person name="Marletaz F."/>
            <person name="Cho S.-J."/>
            <person name="Edsinger-Gonzales E."/>
            <person name="Havlak P."/>
            <person name="Kuo D.-H."/>
            <person name="Larsson T."/>
            <person name="Lv J."/>
            <person name="Arendt D."/>
            <person name="Savage R."/>
            <person name="Osoegawa K."/>
            <person name="de Jong P."/>
            <person name="Lindberg D.R."/>
            <person name="Seaver E.C."/>
            <person name="Weisblat D.A."/>
            <person name="Putnam N.H."/>
            <person name="Grigoriev I.V."/>
            <person name="Rokhsar D.S."/>
        </authorList>
    </citation>
    <scope>NUCLEOTIDE SEQUENCE</scope>
    <source>
        <strain evidence="14">I ESC-2004</strain>
    </source>
</reference>
<comment type="subcellular location">
    <subcellularLocation>
        <location evidence="1">Nucleus</location>
    </subcellularLocation>
</comment>
<evidence type="ECO:0000256" key="5">
    <source>
        <dbReference type="ARBA" id="ARBA00022771"/>
    </source>
</evidence>
<reference evidence="13" key="3">
    <citation type="submission" date="2015-06" db="UniProtKB">
        <authorList>
            <consortium name="EnsemblMetazoa"/>
        </authorList>
    </citation>
    <scope>IDENTIFICATION</scope>
</reference>
<evidence type="ECO:0000313" key="12">
    <source>
        <dbReference type="EMBL" id="ELU04238.1"/>
    </source>
</evidence>
<dbReference type="EnsemblMetazoa" id="CapteT78120">
    <property type="protein sequence ID" value="CapteP78120"/>
    <property type="gene ID" value="CapteG78120"/>
</dbReference>
<dbReference type="PROSITE" id="PS51134">
    <property type="entry name" value="ZF_TFIIB"/>
    <property type="match status" value="1"/>
</dbReference>
<dbReference type="HOGENOM" id="CLU_113924_0_0_1"/>
<dbReference type="InterPro" id="IPR013150">
    <property type="entry name" value="TFIIB_cyclin"/>
</dbReference>
<feature type="domain" description="TFIIB-type" evidence="11">
    <location>
        <begin position="1"/>
        <end position="29"/>
    </location>
</feature>
<organism evidence="12">
    <name type="scientific">Capitella teleta</name>
    <name type="common">Polychaete worm</name>
    <dbReference type="NCBI Taxonomy" id="283909"/>
    <lineage>
        <taxon>Eukaryota</taxon>
        <taxon>Metazoa</taxon>
        <taxon>Spiralia</taxon>
        <taxon>Lophotrochozoa</taxon>
        <taxon>Annelida</taxon>
        <taxon>Polychaeta</taxon>
        <taxon>Sedentaria</taxon>
        <taxon>Scolecida</taxon>
        <taxon>Capitellidae</taxon>
        <taxon>Capitella</taxon>
    </lineage>
</organism>
<dbReference type="PANTHER" id="PTHR11618:SF4">
    <property type="entry name" value="TRANSCRIPTION FACTOR IIIB 90 KDA SUBUNIT"/>
    <property type="match status" value="1"/>
</dbReference>
<keyword evidence="4" id="KW-0677">Repeat</keyword>
<evidence type="ECO:0000256" key="9">
    <source>
        <dbReference type="ARBA" id="ARBA00023242"/>
    </source>
</evidence>
<dbReference type="Pfam" id="PF08271">
    <property type="entry name" value="Zn_Ribbon_TF"/>
    <property type="match status" value="1"/>
</dbReference>
<evidence type="ECO:0000256" key="8">
    <source>
        <dbReference type="ARBA" id="ARBA00023163"/>
    </source>
</evidence>
<reference evidence="12 14" key="2">
    <citation type="journal article" date="2013" name="Nature">
        <title>Insights into bilaterian evolution from three spiralian genomes.</title>
        <authorList>
            <person name="Simakov O."/>
            <person name="Marletaz F."/>
            <person name="Cho S.J."/>
            <person name="Edsinger-Gonzales E."/>
            <person name="Havlak P."/>
            <person name="Hellsten U."/>
            <person name="Kuo D.H."/>
            <person name="Larsson T."/>
            <person name="Lv J."/>
            <person name="Arendt D."/>
            <person name="Savage R."/>
            <person name="Osoegawa K."/>
            <person name="de Jong P."/>
            <person name="Grimwood J."/>
            <person name="Chapman J.A."/>
            <person name="Shapiro H."/>
            <person name="Aerts A."/>
            <person name="Otillar R.P."/>
            <person name="Terry A.Y."/>
            <person name="Boore J.L."/>
            <person name="Grigoriev I.V."/>
            <person name="Lindberg D.R."/>
            <person name="Seaver E.C."/>
            <person name="Weisblat D.A."/>
            <person name="Putnam N.H."/>
            <person name="Rokhsar D.S."/>
        </authorList>
    </citation>
    <scope>NUCLEOTIDE SEQUENCE</scope>
    <source>
        <strain evidence="12 14">I ESC-2004</strain>
    </source>
</reference>
<dbReference type="Pfam" id="PF00382">
    <property type="entry name" value="TFIIB"/>
    <property type="match status" value="1"/>
</dbReference>
<feature type="non-terminal residue" evidence="12">
    <location>
        <position position="144"/>
    </location>
</feature>
<evidence type="ECO:0000256" key="4">
    <source>
        <dbReference type="ARBA" id="ARBA00022737"/>
    </source>
</evidence>
<dbReference type="PANTHER" id="PTHR11618">
    <property type="entry name" value="TRANSCRIPTION INITIATION FACTOR IIB-RELATED"/>
    <property type="match status" value="1"/>
</dbReference>
<evidence type="ECO:0000256" key="2">
    <source>
        <dbReference type="ARBA" id="ARBA00010857"/>
    </source>
</evidence>